<accession>A0ABX6G1S4</accession>
<dbReference type="EMBL" id="CP046904">
    <property type="protein sequence ID" value="QGZ43285.1"/>
    <property type="molecule type" value="Genomic_DNA"/>
</dbReference>
<feature type="transmembrane region" description="Helical" evidence="1">
    <location>
        <begin position="21"/>
        <end position="42"/>
    </location>
</feature>
<evidence type="ECO:0008006" key="4">
    <source>
        <dbReference type="Google" id="ProtNLM"/>
    </source>
</evidence>
<organism evidence="2 3">
    <name type="scientific">Pseudoduganella flava</name>
    <dbReference type="NCBI Taxonomy" id="871742"/>
    <lineage>
        <taxon>Bacteria</taxon>
        <taxon>Pseudomonadati</taxon>
        <taxon>Pseudomonadota</taxon>
        <taxon>Betaproteobacteria</taxon>
        <taxon>Burkholderiales</taxon>
        <taxon>Oxalobacteraceae</taxon>
        <taxon>Telluria group</taxon>
        <taxon>Pseudoduganella</taxon>
    </lineage>
</organism>
<name>A0ABX6G1S4_9BURK</name>
<evidence type="ECO:0000313" key="3">
    <source>
        <dbReference type="Proteomes" id="UP000437862"/>
    </source>
</evidence>
<evidence type="ECO:0000256" key="1">
    <source>
        <dbReference type="SAM" id="Phobius"/>
    </source>
</evidence>
<protein>
    <recommendedName>
        <fullName evidence="4">YqhA family protein</fullName>
    </recommendedName>
</protein>
<feature type="transmembrane region" description="Helical" evidence="1">
    <location>
        <begin position="62"/>
        <end position="84"/>
    </location>
</feature>
<dbReference type="Proteomes" id="UP000437862">
    <property type="component" value="Chromosome"/>
</dbReference>
<keyword evidence="1" id="KW-0812">Transmembrane</keyword>
<reference evidence="2 3" key="1">
    <citation type="submission" date="2019-12" db="EMBL/GenBank/DDBJ databases">
        <title>Draft Genome Sequences of Six Type Strains of the Genus Massilia.</title>
        <authorList>
            <person name="Miess H."/>
            <person name="Frediansyah A."/>
            <person name="Goeker M."/>
            <person name="Gross H."/>
        </authorList>
    </citation>
    <scope>NUCLEOTIDE SEQUENCE [LARGE SCALE GENOMIC DNA]</scope>
    <source>
        <strain evidence="2 3">DSM 26639</strain>
    </source>
</reference>
<proteinExistence type="predicted"/>
<keyword evidence="3" id="KW-1185">Reference proteome</keyword>
<keyword evidence="1" id="KW-0472">Membrane</keyword>
<evidence type="ECO:0000313" key="2">
    <source>
        <dbReference type="EMBL" id="QGZ43285.1"/>
    </source>
</evidence>
<keyword evidence="1" id="KW-1133">Transmembrane helix</keyword>
<gene>
    <name evidence="2" type="ORF">GO485_24500</name>
</gene>
<feature type="transmembrane region" description="Helical" evidence="1">
    <location>
        <begin position="105"/>
        <end position="127"/>
    </location>
</feature>
<sequence>MAAYRYAWSAMKVLLKLFGAGYLAVSGFFFICGVALVGMSAWEIWEALTVASSETMQPRFVRILESVGLLTIAVAAFELGQTVLEEEVQREASISTPTRVRRFMSRFLIVVIVSLSIECLVSAFQSLHGRPELLPHAGVIGVCAALLLLAWGAFIRLNIPAEHLEPQAMQEAQAEDDKIAT</sequence>
<feature type="transmembrane region" description="Helical" evidence="1">
    <location>
        <begin position="133"/>
        <end position="154"/>
    </location>
</feature>